<keyword evidence="3" id="KW-1185">Reference proteome</keyword>
<name>A0A5B7IKL7_PORTR</name>
<feature type="transmembrane region" description="Helical" evidence="1">
    <location>
        <begin position="20"/>
        <end position="36"/>
    </location>
</feature>
<dbReference type="AlphaFoldDB" id="A0A5B7IKL7"/>
<evidence type="ECO:0000313" key="2">
    <source>
        <dbReference type="EMBL" id="MPC82885.1"/>
    </source>
</evidence>
<evidence type="ECO:0000256" key="1">
    <source>
        <dbReference type="SAM" id="Phobius"/>
    </source>
</evidence>
<dbReference type="Proteomes" id="UP000324222">
    <property type="component" value="Unassembled WGS sequence"/>
</dbReference>
<keyword evidence="1" id="KW-1133">Transmembrane helix</keyword>
<evidence type="ECO:0000313" key="3">
    <source>
        <dbReference type="Proteomes" id="UP000324222"/>
    </source>
</evidence>
<gene>
    <name evidence="2" type="ORF">E2C01_077571</name>
</gene>
<organism evidence="2 3">
    <name type="scientific">Portunus trituberculatus</name>
    <name type="common">Swimming crab</name>
    <name type="synonym">Neptunus trituberculatus</name>
    <dbReference type="NCBI Taxonomy" id="210409"/>
    <lineage>
        <taxon>Eukaryota</taxon>
        <taxon>Metazoa</taxon>
        <taxon>Ecdysozoa</taxon>
        <taxon>Arthropoda</taxon>
        <taxon>Crustacea</taxon>
        <taxon>Multicrustacea</taxon>
        <taxon>Malacostraca</taxon>
        <taxon>Eumalacostraca</taxon>
        <taxon>Eucarida</taxon>
        <taxon>Decapoda</taxon>
        <taxon>Pleocyemata</taxon>
        <taxon>Brachyura</taxon>
        <taxon>Eubrachyura</taxon>
        <taxon>Portunoidea</taxon>
        <taxon>Portunidae</taxon>
        <taxon>Portuninae</taxon>
        <taxon>Portunus</taxon>
    </lineage>
</organism>
<protein>
    <submittedName>
        <fullName evidence="2">Uncharacterized protein</fullName>
    </submittedName>
</protein>
<sequence length="145" mass="16941">MYRGAWRQDVFSFLWDDLDLYAFPPFALIRCVLVRVRKSRTVRMTQVALLWPQPDWFPLLLDLLMDSPQVLPMWQCLLRQPHRPLFHGSLEKLHLHEWRLSCISSDCDGFRARLLSSCLDQSGSPPPQFTRRSGESFVVGVNRGL</sequence>
<accession>A0A5B7IKL7</accession>
<keyword evidence="1" id="KW-0812">Transmembrane</keyword>
<dbReference type="OrthoDB" id="7477527at2759"/>
<proteinExistence type="predicted"/>
<comment type="caution">
    <text evidence="2">The sequence shown here is derived from an EMBL/GenBank/DDBJ whole genome shotgun (WGS) entry which is preliminary data.</text>
</comment>
<reference evidence="2 3" key="1">
    <citation type="submission" date="2019-05" db="EMBL/GenBank/DDBJ databases">
        <title>Another draft genome of Portunus trituberculatus and its Hox gene families provides insights of decapod evolution.</title>
        <authorList>
            <person name="Jeong J.-H."/>
            <person name="Song I."/>
            <person name="Kim S."/>
            <person name="Choi T."/>
            <person name="Kim D."/>
            <person name="Ryu S."/>
            <person name="Kim W."/>
        </authorList>
    </citation>
    <scope>NUCLEOTIDE SEQUENCE [LARGE SCALE GENOMIC DNA]</scope>
    <source>
        <tissue evidence="2">Muscle</tissue>
    </source>
</reference>
<dbReference type="EMBL" id="VSRR010060995">
    <property type="protein sequence ID" value="MPC82885.1"/>
    <property type="molecule type" value="Genomic_DNA"/>
</dbReference>
<keyword evidence="1" id="KW-0472">Membrane</keyword>